<feature type="binding site" description="axial binding residue" evidence="7">
    <location>
        <position position="380"/>
    </location>
    <ligand>
        <name>heme</name>
        <dbReference type="ChEBI" id="CHEBI:30413"/>
    </ligand>
    <ligandPart>
        <name>Fe</name>
        <dbReference type="ChEBI" id="CHEBI:18248"/>
    </ligandPart>
</feature>
<dbReference type="CDD" id="cd11062">
    <property type="entry name" value="CYP58-like"/>
    <property type="match status" value="1"/>
</dbReference>
<keyword evidence="3 7" id="KW-0479">Metal-binding</keyword>
<dbReference type="InterPro" id="IPR002401">
    <property type="entry name" value="Cyt_P450_E_grp-I"/>
</dbReference>
<evidence type="ECO:0000313" key="9">
    <source>
        <dbReference type="EMBL" id="TKA30019.1"/>
    </source>
</evidence>
<keyword evidence="4 8" id="KW-0560">Oxidoreductase</keyword>
<comment type="caution">
    <text evidence="9">The sequence shown here is derived from an EMBL/GenBank/DDBJ whole genome shotgun (WGS) entry which is preliminary data.</text>
</comment>
<dbReference type="GO" id="GO:0004497">
    <property type="term" value="F:monooxygenase activity"/>
    <property type="evidence" value="ECO:0007669"/>
    <property type="project" value="UniProtKB-KW"/>
</dbReference>
<protein>
    <recommendedName>
        <fullName evidence="11">Cytochrome P450</fullName>
    </recommendedName>
</protein>
<evidence type="ECO:0000256" key="2">
    <source>
        <dbReference type="ARBA" id="ARBA00010617"/>
    </source>
</evidence>
<dbReference type="AlphaFoldDB" id="A0A4V5N5P4"/>
<evidence type="ECO:0000313" key="10">
    <source>
        <dbReference type="Proteomes" id="UP000308549"/>
    </source>
</evidence>
<evidence type="ECO:0000256" key="3">
    <source>
        <dbReference type="ARBA" id="ARBA00022723"/>
    </source>
</evidence>
<sequence>MAFVTLLSATALSALLYLLGLTVWRLFLHPLAGVPGPKIAALTAWINPWEVHINDPAFFDTFYSNSKLDKDGWFYRAFGDNGAAVGTPSWQQHKARRGAMAKFFSSTNVAKLEPKVQARVRTMLGRVQEHQRHGRVIDISNAYRCYSTDVISDYAAPETRDFLSTPDFSASFNQGLLKNAQMVVDRKGFPRGKGEPTVLDAIYQSSLLGPEEKTVSRILAETQAILGAGTETTGNTLSVFTYHVLSQPDVLAKLKAELQDAADKAGIRTSDDLMDCKTLERLPYLQACIKEALRLATGVSSRLPRVNRLNPTTYKTPAGQSYTFPSGTVISMSILDLHYNAKIFPRPDAFDPSRWLGADAERSREMERAYAPFGRGSRQCVGLELAKEEITLMTGNLFSHFSLELFETTNRDVSIAHDYFAPFAPKDSKGVRVIAR</sequence>
<dbReference type="GO" id="GO:0005506">
    <property type="term" value="F:iron ion binding"/>
    <property type="evidence" value="ECO:0007669"/>
    <property type="project" value="InterPro"/>
</dbReference>
<comment type="cofactor">
    <cofactor evidence="1 7">
        <name>heme</name>
        <dbReference type="ChEBI" id="CHEBI:30413"/>
    </cofactor>
</comment>
<dbReference type="InterPro" id="IPR017972">
    <property type="entry name" value="Cyt_P450_CS"/>
</dbReference>
<dbReference type="OrthoDB" id="3945418at2759"/>
<keyword evidence="7 8" id="KW-0349">Heme</keyword>
<dbReference type="Pfam" id="PF00067">
    <property type="entry name" value="p450"/>
    <property type="match status" value="1"/>
</dbReference>
<evidence type="ECO:0008006" key="11">
    <source>
        <dbReference type="Google" id="ProtNLM"/>
    </source>
</evidence>
<evidence type="ECO:0000256" key="1">
    <source>
        <dbReference type="ARBA" id="ARBA00001971"/>
    </source>
</evidence>
<reference evidence="9 10" key="1">
    <citation type="submission" date="2017-03" db="EMBL/GenBank/DDBJ databases">
        <title>Genomes of endolithic fungi from Antarctica.</title>
        <authorList>
            <person name="Coleine C."/>
            <person name="Masonjones S."/>
            <person name="Stajich J.E."/>
        </authorList>
    </citation>
    <scope>NUCLEOTIDE SEQUENCE [LARGE SCALE GENOMIC DNA]</scope>
    <source>
        <strain evidence="9 10">CCFEE 6315</strain>
    </source>
</reference>
<organism evidence="9 10">
    <name type="scientific">Salinomyces thailandicus</name>
    <dbReference type="NCBI Taxonomy" id="706561"/>
    <lineage>
        <taxon>Eukaryota</taxon>
        <taxon>Fungi</taxon>
        <taxon>Dikarya</taxon>
        <taxon>Ascomycota</taxon>
        <taxon>Pezizomycotina</taxon>
        <taxon>Dothideomycetes</taxon>
        <taxon>Dothideomycetidae</taxon>
        <taxon>Mycosphaerellales</taxon>
        <taxon>Teratosphaeriaceae</taxon>
        <taxon>Salinomyces</taxon>
    </lineage>
</organism>
<name>A0A4V5N5P4_9PEZI</name>
<keyword evidence="6 8" id="KW-0503">Monooxygenase</keyword>
<dbReference type="PRINTS" id="PR00463">
    <property type="entry name" value="EP450I"/>
</dbReference>
<evidence type="ECO:0000256" key="8">
    <source>
        <dbReference type="RuleBase" id="RU000461"/>
    </source>
</evidence>
<keyword evidence="5 7" id="KW-0408">Iron</keyword>
<dbReference type="PANTHER" id="PTHR24305:SF157">
    <property type="entry name" value="N-ACETYLTRYPTOPHAN 6-HYDROXYLASE IVOC-RELATED"/>
    <property type="match status" value="1"/>
</dbReference>
<evidence type="ECO:0000256" key="5">
    <source>
        <dbReference type="ARBA" id="ARBA00023004"/>
    </source>
</evidence>
<proteinExistence type="inferred from homology"/>
<comment type="similarity">
    <text evidence="2 8">Belongs to the cytochrome P450 family.</text>
</comment>
<accession>A0A4V5N5P4</accession>
<evidence type="ECO:0000256" key="7">
    <source>
        <dbReference type="PIRSR" id="PIRSR602401-1"/>
    </source>
</evidence>
<gene>
    <name evidence="9" type="ORF">B0A50_02738</name>
</gene>
<dbReference type="InterPro" id="IPR036396">
    <property type="entry name" value="Cyt_P450_sf"/>
</dbReference>
<dbReference type="SUPFAM" id="SSF48264">
    <property type="entry name" value="Cytochrome P450"/>
    <property type="match status" value="1"/>
</dbReference>
<dbReference type="GO" id="GO:0020037">
    <property type="term" value="F:heme binding"/>
    <property type="evidence" value="ECO:0007669"/>
    <property type="project" value="InterPro"/>
</dbReference>
<dbReference type="GO" id="GO:0016705">
    <property type="term" value="F:oxidoreductase activity, acting on paired donors, with incorporation or reduction of molecular oxygen"/>
    <property type="evidence" value="ECO:0007669"/>
    <property type="project" value="InterPro"/>
</dbReference>
<evidence type="ECO:0000256" key="6">
    <source>
        <dbReference type="ARBA" id="ARBA00023033"/>
    </source>
</evidence>
<dbReference type="EMBL" id="NAJL01000012">
    <property type="protein sequence ID" value="TKA30019.1"/>
    <property type="molecule type" value="Genomic_DNA"/>
</dbReference>
<dbReference type="Proteomes" id="UP000308549">
    <property type="component" value="Unassembled WGS sequence"/>
</dbReference>
<dbReference type="PRINTS" id="PR00385">
    <property type="entry name" value="P450"/>
</dbReference>
<evidence type="ECO:0000256" key="4">
    <source>
        <dbReference type="ARBA" id="ARBA00023002"/>
    </source>
</evidence>
<dbReference type="PROSITE" id="PS00086">
    <property type="entry name" value="CYTOCHROME_P450"/>
    <property type="match status" value="1"/>
</dbReference>
<dbReference type="InterPro" id="IPR050121">
    <property type="entry name" value="Cytochrome_P450_monoxygenase"/>
</dbReference>
<dbReference type="Gene3D" id="1.10.630.10">
    <property type="entry name" value="Cytochrome P450"/>
    <property type="match status" value="1"/>
</dbReference>
<dbReference type="InterPro" id="IPR001128">
    <property type="entry name" value="Cyt_P450"/>
</dbReference>
<keyword evidence="10" id="KW-1185">Reference proteome</keyword>
<dbReference type="PANTHER" id="PTHR24305">
    <property type="entry name" value="CYTOCHROME P450"/>
    <property type="match status" value="1"/>
</dbReference>